<dbReference type="Gene3D" id="3.10.290.10">
    <property type="entry name" value="RNA-binding S4 domain"/>
    <property type="match status" value="1"/>
</dbReference>
<evidence type="ECO:0000256" key="6">
    <source>
        <dbReference type="ARBA" id="ARBA00022884"/>
    </source>
</evidence>
<dbReference type="InterPro" id="IPR036986">
    <property type="entry name" value="S4_RNA-bd_sf"/>
</dbReference>
<name>A0A7W7VXW6_KITKI</name>
<dbReference type="SUPFAM" id="SSF52374">
    <property type="entry name" value="Nucleotidylyl transferase"/>
    <property type="match status" value="1"/>
</dbReference>
<dbReference type="GO" id="GO:0005829">
    <property type="term" value="C:cytosol"/>
    <property type="evidence" value="ECO:0007669"/>
    <property type="project" value="TreeGrafter"/>
</dbReference>
<dbReference type="InterPro" id="IPR014729">
    <property type="entry name" value="Rossmann-like_a/b/a_fold"/>
</dbReference>
<evidence type="ECO:0000256" key="8">
    <source>
        <dbReference type="ARBA" id="ARBA00023146"/>
    </source>
</evidence>
<dbReference type="EC" id="6.1.1.1" evidence="11"/>
<protein>
    <recommendedName>
        <fullName evidence="11">Tyrosine--tRNA ligase</fullName>
        <ecNumber evidence="11">6.1.1.1</ecNumber>
    </recommendedName>
    <alternativeName>
        <fullName evidence="11">Tyrosyl-tRNA synthetase</fullName>
        <shortName evidence="11">TyrRS</shortName>
    </alternativeName>
</protein>
<gene>
    <name evidence="11" type="primary">tyrS</name>
    <name evidence="14" type="ORF">FHR34_005062</name>
</gene>
<feature type="binding site" evidence="11">
    <location>
        <position position="37"/>
    </location>
    <ligand>
        <name>L-tyrosine</name>
        <dbReference type="ChEBI" id="CHEBI:58315"/>
    </ligand>
</feature>
<dbReference type="InterPro" id="IPR024107">
    <property type="entry name" value="Tyr-tRNA-ligase_bac_1"/>
</dbReference>
<dbReference type="InterPro" id="IPR054608">
    <property type="entry name" value="SYY-like_C"/>
</dbReference>
<dbReference type="CDD" id="cd00805">
    <property type="entry name" value="TyrRS_core"/>
    <property type="match status" value="1"/>
</dbReference>
<evidence type="ECO:0000256" key="1">
    <source>
        <dbReference type="ARBA" id="ARBA00004496"/>
    </source>
</evidence>
<dbReference type="GO" id="GO:0003723">
    <property type="term" value="F:RNA binding"/>
    <property type="evidence" value="ECO:0007669"/>
    <property type="project" value="UniProtKB-KW"/>
</dbReference>
<dbReference type="EMBL" id="JACHJV010000001">
    <property type="protein sequence ID" value="MBB4926069.1"/>
    <property type="molecule type" value="Genomic_DNA"/>
</dbReference>
<dbReference type="InterPro" id="IPR002307">
    <property type="entry name" value="Tyr-tRNA-ligase"/>
</dbReference>
<dbReference type="PANTHER" id="PTHR11766:SF0">
    <property type="entry name" value="TYROSINE--TRNA LIGASE, MITOCHONDRIAL"/>
    <property type="match status" value="1"/>
</dbReference>
<dbReference type="InterPro" id="IPR001412">
    <property type="entry name" value="aa-tRNA-synth_I_CS"/>
</dbReference>
<dbReference type="Gene3D" id="3.40.50.620">
    <property type="entry name" value="HUPs"/>
    <property type="match status" value="1"/>
</dbReference>
<dbReference type="Pfam" id="PF00579">
    <property type="entry name" value="tRNA-synt_1b"/>
    <property type="match status" value="1"/>
</dbReference>
<dbReference type="NCBIfam" id="TIGR00234">
    <property type="entry name" value="tyrS"/>
    <property type="match status" value="1"/>
</dbReference>
<feature type="short sequence motif" description="'HIGH' region" evidence="11">
    <location>
        <begin position="42"/>
        <end position="51"/>
    </location>
</feature>
<keyword evidence="6 12" id="KW-0694">RNA-binding</keyword>
<dbReference type="CDD" id="cd00165">
    <property type="entry name" value="S4"/>
    <property type="match status" value="1"/>
</dbReference>
<evidence type="ECO:0000256" key="9">
    <source>
        <dbReference type="ARBA" id="ARBA00048248"/>
    </source>
</evidence>
<dbReference type="FunFam" id="3.40.50.620:FF:000008">
    <property type="entry name" value="Tyrosine--tRNA ligase"/>
    <property type="match status" value="1"/>
</dbReference>
<dbReference type="GO" id="GO:0005524">
    <property type="term" value="F:ATP binding"/>
    <property type="evidence" value="ECO:0007669"/>
    <property type="project" value="UniProtKB-UniRule"/>
</dbReference>
<evidence type="ECO:0000313" key="14">
    <source>
        <dbReference type="EMBL" id="MBB4926069.1"/>
    </source>
</evidence>
<keyword evidence="5 11" id="KW-0067">ATP-binding</keyword>
<keyword evidence="8 11" id="KW-0030">Aminoacyl-tRNA synthetase</keyword>
<comment type="function">
    <text evidence="11">Catalyzes the attachment of tyrosine to tRNA(Tyr) in a two-step reaction: tyrosine is first activated by ATP to form Tyr-AMP and then transferred to the acceptor end of tRNA(Tyr).</text>
</comment>
<evidence type="ECO:0000256" key="4">
    <source>
        <dbReference type="ARBA" id="ARBA00022741"/>
    </source>
</evidence>
<dbReference type="Gene3D" id="1.10.240.10">
    <property type="entry name" value="Tyrosyl-Transfer RNA Synthetase"/>
    <property type="match status" value="1"/>
</dbReference>
<dbReference type="PRINTS" id="PR01040">
    <property type="entry name" value="TRNASYNTHTYR"/>
</dbReference>
<dbReference type="FunFam" id="3.10.290.10:FF:000014">
    <property type="entry name" value="Tyrosine--tRNA ligase"/>
    <property type="match status" value="1"/>
</dbReference>
<comment type="catalytic activity">
    <reaction evidence="9 11">
        <text>tRNA(Tyr) + L-tyrosine + ATP = L-tyrosyl-tRNA(Tyr) + AMP + diphosphate + H(+)</text>
        <dbReference type="Rhea" id="RHEA:10220"/>
        <dbReference type="Rhea" id="RHEA-COMP:9706"/>
        <dbReference type="Rhea" id="RHEA-COMP:9707"/>
        <dbReference type="ChEBI" id="CHEBI:15378"/>
        <dbReference type="ChEBI" id="CHEBI:30616"/>
        <dbReference type="ChEBI" id="CHEBI:33019"/>
        <dbReference type="ChEBI" id="CHEBI:58315"/>
        <dbReference type="ChEBI" id="CHEBI:78442"/>
        <dbReference type="ChEBI" id="CHEBI:78536"/>
        <dbReference type="ChEBI" id="CHEBI:456215"/>
        <dbReference type="EC" id="6.1.1.1"/>
    </reaction>
</comment>
<dbReference type="FunFam" id="1.10.240.10:FF:000001">
    <property type="entry name" value="Tyrosine--tRNA ligase"/>
    <property type="match status" value="1"/>
</dbReference>
<evidence type="ECO:0000256" key="2">
    <source>
        <dbReference type="ARBA" id="ARBA00022490"/>
    </source>
</evidence>
<dbReference type="PANTHER" id="PTHR11766">
    <property type="entry name" value="TYROSYL-TRNA SYNTHETASE"/>
    <property type="match status" value="1"/>
</dbReference>
<comment type="similarity">
    <text evidence="10 11">Belongs to the class-I aminoacyl-tRNA synthetase family. TyrS type 1 subfamily.</text>
</comment>
<comment type="caution">
    <text evidence="14">The sequence shown here is derived from an EMBL/GenBank/DDBJ whole genome shotgun (WGS) entry which is preliminary data.</text>
</comment>
<dbReference type="GO" id="GO:0042803">
    <property type="term" value="F:protein homodimerization activity"/>
    <property type="evidence" value="ECO:0007669"/>
    <property type="project" value="UniProtKB-ARBA"/>
</dbReference>
<dbReference type="InterPro" id="IPR024088">
    <property type="entry name" value="Tyr-tRNA-ligase_bac-type"/>
</dbReference>
<evidence type="ECO:0000256" key="5">
    <source>
        <dbReference type="ARBA" id="ARBA00022840"/>
    </source>
</evidence>
<evidence type="ECO:0000256" key="7">
    <source>
        <dbReference type="ARBA" id="ARBA00022917"/>
    </source>
</evidence>
<reference evidence="14 15" key="1">
    <citation type="submission" date="2020-08" db="EMBL/GenBank/DDBJ databases">
        <title>Sequencing the genomes of 1000 actinobacteria strains.</title>
        <authorList>
            <person name="Klenk H.-P."/>
        </authorList>
    </citation>
    <scope>NUCLEOTIDE SEQUENCE [LARGE SCALE GENOMIC DNA]</scope>
    <source>
        <strain evidence="14 15">DSM 41654</strain>
    </source>
</reference>
<comment type="subcellular location">
    <subcellularLocation>
        <location evidence="1 11">Cytoplasm</location>
    </subcellularLocation>
</comment>
<feature type="short sequence motif" description="'KMSKS' region" evidence="11">
    <location>
        <begin position="232"/>
        <end position="236"/>
    </location>
</feature>
<feature type="binding site" evidence="11">
    <location>
        <position position="176"/>
    </location>
    <ligand>
        <name>L-tyrosine</name>
        <dbReference type="ChEBI" id="CHEBI:58315"/>
    </ligand>
</feature>
<feature type="binding site" evidence="11">
    <location>
        <position position="172"/>
    </location>
    <ligand>
        <name>L-tyrosine</name>
        <dbReference type="ChEBI" id="CHEBI:58315"/>
    </ligand>
</feature>
<accession>A0A7W7VXW6</accession>
<sequence>MTVTDIVDELRWRGLIALSTDEDALRKAFADGPVTFYCGFDPTAPSLHLGNLVQILTMRRIQQAGNLPLGLVGGATGLIGDPKPTAERVLNDPETVAGWVDRLRGQIEKFLDFEGPFAARMVNNLDWTSGLSAINLLRDIGKYFRVNNMIAKEAVARRLNSDAGISYTEFSYQILQGMDYLELNRRYGCTLQTGGSDQWGNLTAGTDLIRKADGKSAHALATPLIVKADGTKFGKTETGTIWLDPELTTPYAFYQFWLNTDDRDVSNFLRIFSFRSKEEIEELERETAERPAARLAQRALAEELTTMLHGAEQYERVVAASKALFGQGDLAELEPATLTSALAEVPKATVTELAPMADLLVAVGLAPSRSAARRTLKEGGAYLNNAKVADEEAVPTTDDLLHGRWLVLRRGKRNLAAIELTGA</sequence>
<keyword evidence="2 11" id="KW-0963">Cytoplasm</keyword>
<evidence type="ECO:0000313" key="15">
    <source>
        <dbReference type="Proteomes" id="UP000540506"/>
    </source>
</evidence>
<dbReference type="AlphaFoldDB" id="A0A7W7VXW6"/>
<keyword evidence="7 11" id="KW-0648">Protein biosynthesis</keyword>
<dbReference type="GO" id="GO:0004831">
    <property type="term" value="F:tyrosine-tRNA ligase activity"/>
    <property type="evidence" value="ECO:0007669"/>
    <property type="project" value="UniProtKB-UniRule"/>
</dbReference>
<dbReference type="PROSITE" id="PS00178">
    <property type="entry name" value="AA_TRNA_LIGASE_I"/>
    <property type="match status" value="1"/>
</dbReference>
<dbReference type="GO" id="GO:0006437">
    <property type="term" value="P:tyrosyl-tRNA aminoacylation"/>
    <property type="evidence" value="ECO:0007669"/>
    <property type="project" value="UniProtKB-UniRule"/>
</dbReference>
<keyword evidence="15" id="KW-1185">Reference proteome</keyword>
<dbReference type="InterPro" id="IPR002305">
    <property type="entry name" value="aa-tRNA-synth_Ic"/>
</dbReference>
<evidence type="ECO:0000259" key="13">
    <source>
        <dbReference type="Pfam" id="PF22421"/>
    </source>
</evidence>
<keyword evidence="3 11" id="KW-0436">Ligase</keyword>
<keyword evidence="4 11" id="KW-0547">Nucleotide-binding</keyword>
<evidence type="ECO:0000256" key="10">
    <source>
        <dbReference type="ARBA" id="ARBA00060965"/>
    </source>
</evidence>
<dbReference type="Pfam" id="PF22421">
    <property type="entry name" value="SYY_C-terminal"/>
    <property type="match status" value="1"/>
</dbReference>
<evidence type="ECO:0000256" key="3">
    <source>
        <dbReference type="ARBA" id="ARBA00022598"/>
    </source>
</evidence>
<feature type="domain" description="Tyrosine--tRNA ligase SYY-like C-terminal" evidence="13">
    <location>
        <begin position="340"/>
        <end position="415"/>
    </location>
</feature>
<evidence type="ECO:0000256" key="11">
    <source>
        <dbReference type="HAMAP-Rule" id="MF_02006"/>
    </source>
</evidence>
<dbReference type="PROSITE" id="PS50889">
    <property type="entry name" value="S4"/>
    <property type="match status" value="1"/>
</dbReference>
<dbReference type="HAMAP" id="MF_02006">
    <property type="entry name" value="Tyr_tRNA_synth_type1"/>
    <property type="match status" value="1"/>
</dbReference>
<comment type="subunit">
    <text evidence="11">Homodimer.</text>
</comment>
<organism evidence="14 15">
    <name type="scientific">Kitasatospora kifunensis</name>
    <name type="common">Streptomyces kifunensis</name>
    <dbReference type="NCBI Taxonomy" id="58351"/>
    <lineage>
        <taxon>Bacteria</taxon>
        <taxon>Bacillati</taxon>
        <taxon>Actinomycetota</taxon>
        <taxon>Actinomycetes</taxon>
        <taxon>Kitasatosporales</taxon>
        <taxon>Streptomycetaceae</taxon>
        <taxon>Kitasatospora</taxon>
    </lineage>
</organism>
<dbReference type="Proteomes" id="UP000540506">
    <property type="component" value="Unassembled WGS sequence"/>
</dbReference>
<evidence type="ECO:0000256" key="12">
    <source>
        <dbReference type="PROSITE-ProRule" id="PRU00182"/>
    </source>
</evidence>
<proteinExistence type="inferred from homology"/>
<dbReference type="SUPFAM" id="SSF55174">
    <property type="entry name" value="Alpha-L RNA-binding motif"/>
    <property type="match status" value="1"/>
</dbReference>
<feature type="binding site" evidence="11">
    <location>
        <position position="235"/>
    </location>
    <ligand>
        <name>ATP</name>
        <dbReference type="ChEBI" id="CHEBI:30616"/>
    </ligand>
</feature>